<feature type="coiled-coil region" evidence="1">
    <location>
        <begin position="152"/>
        <end position="182"/>
    </location>
</feature>
<gene>
    <name evidence="2" type="ORF">HBJ55_06290</name>
</gene>
<dbReference type="EMBL" id="JAAQTO010000013">
    <property type="protein sequence ID" value="NIC05029.1"/>
    <property type="molecule type" value="Genomic_DNA"/>
</dbReference>
<dbReference type="RefSeq" id="WP_167112130.1">
    <property type="nucleotide sequence ID" value="NZ_JAAQTO010000013.1"/>
</dbReference>
<dbReference type="Proteomes" id="UP001318321">
    <property type="component" value="Unassembled WGS sequence"/>
</dbReference>
<accession>A0ABX0PP15</accession>
<sequence length="190" mass="21476">MRVRRIRCARTMFFTGGLVLLLGGCQYLPEQGMLGSEPEASPSAAACREAEPTFENEACLLPSWVTYGLASQRGDAEWRRQKQNELDADYELSEAERELARAVALSWGSEREWRQAAELYQAHTHAAPADLQPLLLYWRNELEGRRALARQSADARVQAATLQRQNTELSEKLEALTAIEQNMNLRQQSP</sequence>
<name>A0ABX0PP15_9GAMM</name>
<evidence type="ECO:0000313" key="3">
    <source>
        <dbReference type="Proteomes" id="UP001318321"/>
    </source>
</evidence>
<organism evidence="2 3">
    <name type="scientific">Billgrantia bachuensis</name>
    <dbReference type="NCBI Taxonomy" id="2717286"/>
    <lineage>
        <taxon>Bacteria</taxon>
        <taxon>Pseudomonadati</taxon>
        <taxon>Pseudomonadota</taxon>
        <taxon>Gammaproteobacteria</taxon>
        <taxon>Oceanospirillales</taxon>
        <taxon>Halomonadaceae</taxon>
        <taxon>Billgrantia</taxon>
    </lineage>
</organism>
<evidence type="ECO:0000256" key="1">
    <source>
        <dbReference type="SAM" id="Coils"/>
    </source>
</evidence>
<keyword evidence="3" id="KW-1185">Reference proteome</keyword>
<proteinExistence type="predicted"/>
<comment type="caution">
    <text evidence="2">The sequence shown here is derived from an EMBL/GenBank/DDBJ whole genome shotgun (WGS) entry which is preliminary data.</text>
</comment>
<keyword evidence="1" id="KW-0175">Coiled coil</keyword>
<dbReference type="PROSITE" id="PS51257">
    <property type="entry name" value="PROKAR_LIPOPROTEIN"/>
    <property type="match status" value="1"/>
</dbReference>
<protein>
    <submittedName>
        <fullName evidence="2">Uncharacterized protein</fullName>
    </submittedName>
</protein>
<evidence type="ECO:0000313" key="2">
    <source>
        <dbReference type="EMBL" id="NIC05029.1"/>
    </source>
</evidence>
<reference evidence="2 3" key="1">
    <citation type="submission" date="2020-03" db="EMBL/GenBank/DDBJ databases">
        <title>Identification of Halomonas strains.</title>
        <authorList>
            <person name="Xiao Z."/>
            <person name="Dong F."/>
            <person name="Wang Z."/>
            <person name="Zhao J.-Y."/>
        </authorList>
    </citation>
    <scope>NUCLEOTIDE SEQUENCE [LARGE SCALE GENOMIC DNA]</scope>
    <source>
        <strain evidence="2 3">DX6</strain>
    </source>
</reference>